<dbReference type="PANTHER" id="PTHR35041:SF3">
    <property type="entry name" value="FORMYLMETHIONINE DEFORMYLASE-LIKE PROTEIN"/>
    <property type="match status" value="1"/>
</dbReference>
<feature type="transmembrane region" description="Helical" evidence="1">
    <location>
        <begin position="45"/>
        <end position="66"/>
    </location>
</feature>
<sequence length="131" mass="15061">WFTPTTMILFFVVGVVFAGSHHAYYTRLNDTIVGSATRQQWAIRFGTAFAYLAQACFVNATTMAYVQCVWGRCRARALRIGTIDAAFAVDRNILMFLRSRFPLEFRLITLLAVIFWCVHLFMQDTFKSEPD</sequence>
<gene>
    <name evidence="2" type="ORF">DM02DRAFT_539294</name>
</gene>
<dbReference type="EMBL" id="KZ805531">
    <property type="protein sequence ID" value="PVH94525.1"/>
    <property type="molecule type" value="Genomic_DNA"/>
</dbReference>
<dbReference type="PANTHER" id="PTHR35041">
    <property type="entry name" value="MEDIATOR OF RNA POLYMERASE II TRANSCRIPTION SUBUNIT 1"/>
    <property type="match status" value="1"/>
</dbReference>
<evidence type="ECO:0000313" key="3">
    <source>
        <dbReference type="Proteomes" id="UP000244855"/>
    </source>
</evidence>
<protein>
    <submittedName>
        <fullName evidence="2">Uncharacterized protein</fullName>
    </submittedName>
</protein>
<dbReference type="OrthoDB" id="5322539at2759"/>
<proteinExistence type="predicted"/>
<evidence type="ECO:0000313" key="2">
    <source>
        <dbReference type="EMBL" id="PVH94525.1"/>
    </source>
</evidence>
<feature type="non-terminal residue" evidence="2">
    <location>
        <position position="1"/>
    </location>
</feature>
<accession>A0A2V1D8Y2</accession>
<keyword evidence="1" id="KW-0812">Transmembrane</keyword>
<organism evidence="2 3">
    <name type="scientific">Periconia macrospinosa</name>
    <dbReference type="NCBI Taxonomy" id="97972"/>
    <lineage>
        <taxon>Eukaryota</taxon>
        <taxon>Fungi</taxon>
        <taxon>Dikarya</taxon>
        <taxon>Ascomycota</taxon>
        <taxon>Pezizomycotina</taxon>
        <taxon>Dothideomycetes</taxon>
        <taxon>Pleosporomycetidae</taxon>
        <taxon>Pleosporales</taxon>
        <taxon>Massarineae</taxon>
        <taxon>Periconiaceae</taxon>
        <taxon>Periconia</taxon>
    </lineage>
</organism>
<keyword evidence="1" id="KW-0472">Membrane</keyword>
<evidence type="ECO:0000256" key="1">
    <source>
        <dbReference type="SAM" id="Phobius"/>
    </source>
</evidence>
<reference evidence="2 3" key="1">
    <citation type="journal article" date="2018" name="Sci. Rep.">
        <title>Comparative genomics provides insights into the lifestyle and reveals functional heterogeneity of dark septate endophytic fungi.</title>
        <authorList>
            <person name="Knapp D.G."/>
            <person name="Nemeth J.B."/>
            <person name="Barry K."/>
            <person name="Hainaut M."/>
            <person name="Henrissat B."/>
            <person name="Johnson J."/>
            <person name="Kuo A."/>
            <person name="Lim J.H.P."/>
            <person name="Lipzen A."/>
            <person name="Nolan M."/>
            <person name="Ohm R.A."/>
            <person name="Tamas L."/>
            <person name="Grigoriev I.V."/>
            <person name="Spatafora J.W."/>
            <person name="Nagy L.G."/>
            <person name="Kovacs G.M."/>
        </authorList>
    </citation>
    <scope>NUCLEOTIDE SEQUENCE [LARGE SCALE GENOMIC DNA]</scope>
    <source>
        <strain evidence="2 3">DSE2036</strain>
    </source>
</reference>
<name>A0A2V1D8Y2_9PLEO</name>
<dbReference type="Proteomes" id="UP000244855">
    <property type="component" value="Unassembled WGS sequence"/>
</dbReference>
<keyword evidence="1" id="KW-1133">Transmembrane helix</keyword>
<feature type="transmembrane region" description="Helical" evidence="1">
    <location>
        <begin position="103"/>
        <end position="122"/>
    </location>
</feature>
<keyword evidence="3" id="KW-1185">Reference proteome</keyword>
<dbReference type="AlphaFoldDB" id="A0A2V1D8Y2"/>
<feature type="transmembrane region" description="Helical" evidence="1">
    <location>
        <begin position="7"/>
        <end position="25"/>
    </location>
</feature>